<evidence type="ECO:0000313" key="4">
    <source>
        <dbReference type="EMBL" id="RMI13039.1"/>
    </source>
</evidence>
<dbReference type="PANTHER" id="PTHR11364:SF27">
    <property type="entry name" value="SULFURTRANSFERASE"/>
    <property type="match status" value="1"/>
</dbReference>
<evidence type="ECO:0000256" key="1">
    <source>
        <dbReference type="ARBA" id="ARBA00022679"/>
    </source>
</evidence>
<organism evidence="4 5">
    <name type="scientific">Cellulomonas triticagri</name>
    <dbReference type="NCBI Taxonomy" id="2483352"/>
    <lineage>
        <taxon>Bacteria</taxon>
        <taxon>Bacillati</taxon>
        <taxon>Actinomycetota</taxon>
        <taxon>Actinomycetes</taxon>
        <taxon>Micrococcales</taxon>
        <taxon>Cellulomonadaceae</taxon>
        <taxon>Cellulomonas</taxon>
    </lineage>
</organism>
<evidence type="ECO:0000313" key="5">
    <source>
        <dbReference type="Proteomes" id="UP000269289"/>
    </source>
</evidence>
<accession>A0A3M2JHG9</accession>
<keyword evidence="1 4" id="KW-0808">Transferase</keyword>
<dbReference type="RefSeq" id="WP_122148553.1">
    <property type="nucleotide sequence ID" value="NZ_RFFI01000023.1"/>
</dbReference>
<evidence type="ECO:0000259" key="3">
    <source>
        <dbReference type="PROSITE" id="PS50206"/>
    </source>
</evidence>
<name>A0A3M2JHG9_9CELL</name>
<comment type="caution">
    <text evidence="4">The sequence shown here is derived from an EMBL/GenBank/DDBJ whole genome shotgun (WGS) entry which is preliminary data.</text>
</comment>
<keyword evidence="5" id="KW-1185">Reference proteome</keyword>
<feature type="domain" description="Rhodanese" evidence="3">
    <location>
        <begin position="165"/>
        <end position="274"/>
    </location>
</feature>
<dbReference type="OrthoDB" id="9770030at2"/>
<dbReference type="InterPro" id="IPR001307">
    <property type="entry name" value="Thiosulphate_STrfase_CS"/>
</dbReference>
<dbReference type="PROSITE" id="PS50206">
    <property type="entry name" value="RHODANESE_3"/>
    <property type="match status" value="2"/>
</dbReference>
<dbReference type="PANTHER" id="PTHR11364">
    <property type="entry name" value="THIOSULFATE SULFERTANSFERASE"/>
    <property type="match status" value="1"/>
</dbReference>
<dbReference type="PROSITE" id="PS00380">
    <property type="entry name" value="RHODANESE_1"/>
    <property type="match status" value="1"/>
</dbReference>
<dbReference type="Gene3D" id="3.40.250.10">
    <property type="entry name" value="Rhodanese-like domain"/>
    <property type="match status" value="2"/>
</dbReference>
<protein>
    <submittedName>
        <fullName evidence="4">Sulfurtransferase</fullName>
    </submittedName>
</protein>
<dbReference type="InterPro" id="IPR045078">
    <property type="entry name" value="TST/MPST-like"/>
</dbReference>
<dbReference type="SMART" id="SM00450">
    <property type="entry name" value="RHOD"/>
    <property type="match status" value="2"/>
</dbReference>
<dbReference type="SUPFAM" id="SSF52821">
    <property type="entry name" value="Rhodanese/Cell cycle control phosphatase"/>
    <property type="match status" value="2"/>
</dbReference>
<dbReference type="AlphaFoldDB" id="A0A3M2JHG9"/>
<dbReference type="InterPro" id="IPR036873">
    <property type="entry name" value="Rhodanese-like_dom_sf"/>
</dbReference>
<reference evidence="4 5" key="1">
    <citation type="submission" date="2018-10" db="EMBL/GenBank/DDBJ databases">
        <title>Isolation, diversity and antifungal activity of actinobacteria from wheat.</title>
        <authorList>
            <person name="Han C."/>
        </authorList>
    </citation>
    <scope>NUCLEOTIDE SEQUENCE [LARGE SCALE GENOMIC DNA]</scope>
    <source>
        <strain evidence="4 5">NEAU-YY56</strain>
    </source>
</reference>
<sequence length="277" mass="28094">MADVLVPAADLALELAGPCPPRLLDVRWQLGGPPGVEGYRAGHLPGAVFVDLDAELAAVPSAAGGRHPLPEAADLQAAARGWGLRAGEPVVVYDDTGAMSAARAWWLLRWAGVADVRILDGGLPAWVAAGGAVEPGDVDVEPGDVVLTGGHLPTLDADGAAAWAAEGVLLDARAAERYRGEVEPVDPRAGHIPGAVSAPTAENLDADGRFLPTDALTARFAALGVPEGGDVAVYCGSGVTAAHQAAAIVLAGRTPVLYPGSWSQWSSDPDRPVATGA</sequence>
<dbReference type="CDD" id="cd01448">
    <property type="entry name" value="TST_Repeat_1"/>
    <property type="match status" value="1"/>
</dbReference>
<keyword evidence="2" id="KW-0677">Repeat</keyword>
<evidence type="ECO:0000256" key="2">
    <source>
        <dbReference type="ARBA" id="ARBA00022737"/>
    </source>
</evidence>
<proteinExistence type="predicted"/>
<gene>
    <name evidence="4" type="ORF">EBM89_06050</name>
</gene>
<dbReference type="Proteomes" id="UP000269289">
    <property type="component" value="Unassembled WGS sequence"/>
</dbReference>
<dbReference type="InterPro" id="IPR001763">
    <property type="entry name" value="Rhodanese-like_dom"/>
</dbReference>
<dbReference type="Pfam" id="PF00581">
    <property type="entry name" value="Rhodanese"/>
    <property type="match status" value="2"/>
</dbReference>
<dbReference type="EMBL" id="RFFI01000023">
    <property type="protein sequence ID" value="RMI13039.1"/>
    <property type="molecule type" value="Genomic_DNA"/>
</dbReference>
<feature type="domain" description="Rhodanese" evidence="3">
    <location>
        <begin position="17"/>
        <end position="135"/>
    </location>
</feature>
<dbReference type="CDD" id="cd01449">
    <property type="entry name" value="TST_Repeat_2"/>
    <property type="match status" value="1"/>
</dbReference>
<dbReference type="GO" id="GO:0004792">
    <property type="term" value="F:thiosulfate-cyanide sulfurtransferase activity"/>
    <property type="evidence" value="ECO:0007669"/>
    <property type="project" value="InterPro"/>
</dbReference>